<feature type="domain" description="Impact N-terminal" evidence="2">
    <location>
        <begin position="32"/>
        <end position="139"/>
    </location>
</feature>
<dbReference type="eggNOG" id="COG1739">
    <property type="taxonomic scope" value="Bacteria"/>
</dbReference>
<dbReference type="Proteomes" id="UP000029096">
    <property type="component" value="Unassembled WGS sequence"/>
</dbReference>
<dbReference type="InterPro" id="IPR015269">
    <property type="entry name" value="UPF0029_Impact_C"/>
</dbReference>
<evidence type="ECO:0000259" key="2">
    <source>
        <dbReference type="Pfam" id="PF01205"/>
    </source>
</evidence>
<evidence type="ECO:0000256" key="1">
    <source>
        <dbReference type="ARBA" id="ARBA00007665"/>
    </source>
</evidence>
<comment type="caution">
    <text evidence="4">The sequence shown here is derived from an EMBL/GenBank/DDBJ whole genome shotgun (WGS) entry which is preliminary data.</text>
</comment>
<reference evidence="4 5" key="1">
    <citation type="submission" date="2014-03" db="EMBL/GenBank/DDBJ databases">
        <title>Genomics of Bifidobacteria.</title>
        <authorList>
            <person name="Ventura M."/>
            <person name="Milani C."/>
            <person name="Lugli G.A."/>
        </authorList>
    </citation>
    <scope>NUCLEOTIDE SEQUENCE [LARGE SCALE GENOMIC DNA]</scope>
    <source>
        <strain evidence="4 5">DSM 22767</strain>
    </source>
</reference>
<dbReference type="SUPFAM" id="SSF54211">
    <property type="entry name" value="Ribosomal protein S5 domain 2-like"/>
    <property type="match status" value="1"/>
</dbReference>
<organism evidence="4 5">
    <name type="scientific">Bifidobacterium bohemicum DSM 22767</name>
    <dbReference type="NCBI Taxonomy" id="1437606"/>
    <lineage>
        <taxon>Bacteria</taxon>
        <taxon>Bacillati</taxon>
        <taxon>Actinomycetota</taxon>
        <taxon>Actinomycetes</taxon>
        <taxon>Bifidobacteriales</taxon>
        <taxon>Bifidobacteriaceae</taxon>
        <taxon>Bifidobacterium</taxon>
    </lineage>
</organism>
<dbReference type="InterPro" id="IPR036956">
    <property type="entry name" value="Impact_N_sf"/>
</dbReference>
<name>A0A086ZEB2_9BIFI</name>
<evidence type="ECO:0000313" key="4">
    <source>
        <dbReference type="EMBL" id="KFI44862.1"/>
    </source>
</evidence>
<feature type="domain" description="UPF0029" evidence="3">
    <location>
        <begin position="156"/>
        <end position="210"/>
    </location>
</feature>
<dbReference type="Gene3D" id="3.30.230.30">
    <property type="entry name" value="Impact, N-terminal domain"/>
    <property type="match status" value="1"/>
</dbReference>
<comment type="similarity">
    <text evidence="1">Belongs to the IMPACT family.</text>
</comment>
<dbReference type="GO" id="GO:0005737">
    <property type="term" value="C:cytoplasm"/>
    <property type="evidence" value="ECO:0007669"/>
    <property type="project" value="TreeGrafter"/>
</dbReference>
<dbReference type="Pfam" id="PF09186">
    <property type="entry name" value="DUF1949"/>
    <property type="match status" value="1"/>
</dbReference>
<dbReference type="InterPro" id="IPR020568">
    <property type="entry name" value="Ribosomal_Su5_D2-typ_SF"/>
</dbReference>
<dbReference type="SUPFAM" id="SSF54980">
    <property type="entry name" value="EF-G C-terminal domain-like"/>
    <property type="match status" value="1"/>
</dbReference>
<proteinExistence type="inferred from homology"/>
<evidence type="ECO:0008006" key="6">
    <source>
        <dbReference type="Google" id="ProtNLM"/>
    </source>
</evidence>
<dbReference type="AlphaFoldDB" id="A0A086ZEB2"/>
<dbReference type="InterPro" id="IPR023582">
    <property type="entry name" value="Impact"/>
</dbReference>
<dbReference type="RefSeq" id="WP_044098304.1">
    <property type="nucleotide sequence ID" value="NZ_JDUS01000004.1"/>
</dbReference>
<dbReference type="STRING" id="1437606.BBOH_1593"/>
<dbReference type="PANTHER" id="PTHR16301:SF20">
    <property type="entry name" value="IMPACT FAMILY MEMBER YIGZ"/>
    <property type="match status" value="1"/>
</dbReference>
<sequence length="216" mass="23242">MADSAAHQRFAEGFSTLGNRSDAPARDSLVEKKSEFIGSACHVGTLDEALAFVDTVRREHPKARHVAYAAIVGAASGSARERMSDDGEPSGTAGKPILEVIRAGHLTDCVVTVTRYFGGILLGSGGLIRAYSTAASLAIKAAKVQVIVPMRRYRTTLEYAWLDHFERVLTQAGGMVKNRSFTDRVALDCVVPAAVASTFETTVREAFSAQVRLERL</sequence>
<keyword evidence="5" id="KW-1185">Reference proteome</keyword>
<gene>
    <name evidence="4" type="ORF">BBOH_1593</name>
</gene>
<dbReference type="EMBL" id="JGYP01000005">
    <property type="protein sequence ID" value="KFI44862.1"/>
    <property type="molecule type" value="Genomic_DNA"/>
</dbReference>
<protein>
    <recommendedName>
        <fullName evidence="6">YigZ family protein</fullName>
    </recommendedName>
</protein>
<dbReference type="OrthoDB" id="9813771at2"/>
<dbReference type="GO" id="GO:0006446">
    <property type="term" value="P:regulation of translational initiation"/>
    <property type="evidence" value="ECO:0007669"/>
    <property type="project" value="TreeGrafter"/>
</dbReference>
<accession>A0A086ZEB2</accession>
<evidence type="ECO:0000313" key="5">
    <source>
        <dbReference type="Proteomes" id="UP000029096"/>
    </source>
</evidence>
<dbReference type="Pfam" id="PF01205">
    <property type="entry name" value="Impact_N"/>
    <property type="match status" value="1"/>
</dbReference>
<evidence type="ECO:0000259" key="3">
    <source>
        <dbReference type="Pfam" id="PF09186"/>
    </source>
</evidence>
<dbReference type="Gene3D" id="3.30.70.240">
    <property type="match status" value="1"/>
</dbReference>
<dbReference type="InterPro" id="IPR035647">
    <property type="entry name" value="EFG_III/V"/>
</dbReference>
<dbReference type="InterPro" id="IPR001498">
    <property type="entry name" value="Impact_N"/>
</dbReference>
<dbReference type="PANTHER" id="PTHR16301">
    <property type="entry name" value="IMPACT-RELATED"/>
    <property type="match status" value="1"/>
</dbReference>